<dbReference type="Pfam" id="PF06417">
    <property type="entry name" value="EMC4"/>
    <property type="match status" value="1"/>
</dbReference>
<evidence type="ECO:0000256" key="7">
    <source>
        <dbReference type="ARBA" id="ARBA00023136"/>
    </source>
</evidence>
<dbReference type="GO" id="GO:0072546">
    <property type="term" value="C:EMC complex"/>
    <property type="evidence" value="ECO:0007669"/>
    <property type="project" value="EnsemblFungi"/>
</dbReference>
<dbReference type="InterPro" id="IPR009445">
    <property type="entry name" value="TMEM85/Emc4"/>
</dbReference>
<keyword evidence="7 8" id="KW-0472">Membrane</keyword>
<dbReference type="EMBL" id="CP002498">
    <property type="protein sequence ID" value="AET38297.1"/>
    <property type="molecule type" value="Genomic_DNA"/>
</dbReference>
<dbReference type="HOGENOM" id="CLU_098404_1_3_1"/>
<feature type="transmembrane region" description="Helical" evidence="9">
    <location>
        <begin position="127"/>
        <end position="150"/>
    </location>
</feature>
<dbReference type="OrthoDB" id="369569at2759"/>
<name>G8JQG4_ERECY</name>
<dbReference type="KEGG" id="erc:Ecym_2581"/>
<dbReference type="PIRSF" id="PIRSF017207">
    <property type="entry name" value="UCP017207_TM-p85"/>
    <property type="match status" value="1"/>
</dbReference>
<evidence type="ECO:0000256" key="9">
    <source>
        <dbReference type="SAM" id="Phobius"/>
    </source>
</evidence>
<sequence length="182" mass="20076">MSQDIPNWATNLCNPNYVHSMQSVSTNTYPLPPGFVKSRGSRANTKAQNADTQSNKENINKLQVQKAWHIALQPAKTIPMNFIISYMSGTSLQIIPIMTALMLLSGPIKSVLQMRSAFSAVLGNNDIHSQVIGAMITYVLFQVVLMGIGLQKLNAMGLIPNTKSDWLAWESPSTYNIKAYAF</sequence>
<dbReference type="RefSeq" id="XP_003645114.1">
    <property type="nucleotide sequence ID" value="XM_003645066.1"/>
</dbReference>
<dbReference type="STRING" id="931890.G8JQG4"/>
<dbReference type="GO" id="GO:0045050">
    <property type="term" value="P:protein insertion into ER membrane by stop-transfer membrane-anchor sequence"/>
    <property type="evidence" value="ECO:0007669"/>
    <property type="project" value="EnsemblFungi"/>
</dbReference>
<dbReference type="PANTHER" id="PTHR19315">
    <property type="entry name" value="ER MEMBRANE PROTEIN COMPLEX SUBUNIT 4"/>
    <property type="match status" value="1"/>
</dbReference>
<protein>
    <recommendedName>
        <fullName evidence="3 8">ER membrane protein complex subunit 4</fullName>
    </recommendedName>
</protein>
<accession>G8JQG4</accession>
<dbReference type="Proteomes" id="UP000006790">
    <property type="component" value="Chromosome 2"/>
</dbReference>
<evidence type="ECO:0000256" key="1">
    <source>
        <dbReference type="ARBA" id="ARBA00004477"/>
    </source>
</evidence>
<reference evidence="11" key="1">
    <citation type="journal article" date="2012" name="G3 (Bethesda)">
        <title>Pichia sorbitophila, an interspecies yeast hybrid reveals early steps of genome resolution following polyploidization.</title>
        <authorList>
            <person name="Leh Louis V."/>
            <person name="Despons L."/>
            <person name="Friedrich A."/>
            <person name="Martin T."/>
            <person name="Durrens P."/>
            <person name="Casaregola S."/>
            <person name="Neuveglise C."/>
            <person name="Fairhead C."/>
            <person name="Marck C."/>
            <person name="Cruz J.A."/>
            <person name="Straub M.L."/>
            <person name="Kugler V."/>
            <person name="Sacerdot C."/>
            <person name="Uzunov Z."/>
            <person name="Thierry A."/>
            <person name="Weiss S."/>
            <person name="Bleykasten C."/>
            <person name="De Montigny J."/>
            <person name="Jacques N."/>
            <person name="Jung P."/>
            <person name="Lemaire M."/>
            <person name="Mallet S."/>
            <person name="Morel G."/>
            <person name="Richard G.F."/>
            <person name="Sarkar A."/>
            <person name="Savel G."/>
            <person name="Schacherer J."/>
            <person name="Seret M.L."/>
            <person name="Talla E."/>
            <person name="Samson G."/>
            <person name="Jubin C."/>
            <person name="Poulain J."/>
            <person name="Vacherie B."/>
            <person name="Barbe V."/>
            <person name="Pelletier E."/>
            <person name="Sherman D.J."/>
            <person name="Westhof E."/>
            <person name="Weissenbach J."/>
            <person name="Baret P.V."/>
            <person name="Wincker P."/>
            <person name="Gaillardin C."/>
            <person name="Dujon B."/>
            <person name="Souciet J.L."/>
        </authorList>
    </citation>
    <scope>NUCLEOTIDE SEQUENCE [LARGE SCALE GENOMIC DNA]</scope>
    <source>
        <strain evidence="11">CBS 270.75 / DBVPG 7215 / KCTC 17166 / NRRL Y-17582</strain>
    </source>
</reference>
<dbReference type="FunCoup" id="G8JQG4">
    <property type="interactions" value="737"/>
</dbReference>
<evidence type="ECO:0000313" key="11">
    <source>
        <dbReference type="Proteomes" id="UP000006790"/>
    </source>
</evidence>
<gene>
    <name evidence="10" type="ordered locus">Ecym_2581</name>
</gene>
<keyword evidence="5" id="KW-0256">Endoplasmic reticulum</keyword>
<proteinExistence type="inferred from homology"/>
<dbReference type="GeneID" id="11470728"/>
<dbReference type="OMA" id="IPMNFFM"/>
<comment type="subcellular location">
    <subcellularLocation>
        <location evidence="1">Endoplasmic reticulum membrane</location>
        <topology evidence="1">Multi-pass membrane protein</topology>
    </subcellularLocation>
</comment>
<dbReference type="GO" id="GO:0015914">
    <property type="term" value="P:phospholipid transport"/>
    <property type="evidence" value="ECO:0007669"/>
    <property type="project" value="EnsemblFungi"/>
</dbReference>
<dbReference type="InParanoid" id="G8JQG4"/>
<evidence type="ECO:0000256" key="8">
    <source>
        <dbReference type="PIRNR" id="PIRNR017207"/>
    </source>
</evidence>
<keyword evidence="6 9" id="KW-1133">Transmembrane helix</keyword>
<evidence type="ECO:0000313" key="10">
    <source>
        <dbReference type="EMBL" id="AET38297.1"/>
    </source>
</evidence>
<dbReference type="eggNOG" id="KOG3318">
    <property type="taxonomic scope" value="Eukaryota"/>
</dbReference>
<evidence type="ECO:0000256" key="6">
    <source>
        <dbReference type="ARBA" id="ARBA00022989"/>
    </source>
</evidence>
<evidence type="ECO:0000256" key="2">
    <source>
        <dbReference type="ARBA" id="ARBA00007715"/>
    </source>
</evidence>
<organism evidence="10 11">
    <name type="scientific">Eremothecium cymbalariae (strain CBS 270.75 / DBVPG 7215 / KCTC 17166 / NRRL Y-17582)</name>
    <name type="common">Yeast</name>
    <dbReference type="NCBI Taxonomy" id="931890"/>
    <lineage>
        <taxon>Eukaryota</taxon>
        <taxon>Fungi</taxon>
        <taxon>Dikarya</taxon>
        <taxon>Ascomycota</taxon>
        <taxon>Saccharomycotina</taxon>
        <taxon>Saccharomycetes</taxon>
        <taxon>Saccharomycetales</taxon>
        <taxon>Saccharomycetaceae</taxon>
        <taxon>Eremothecium</taxon>
    </lineage>
</organism>
<feature type="transmembrane region" description="Helical" evidence="9">
    <location>
        <begin position="83"/>
        <end position="107"/>
    </location>
</feature>
<dbReference type="GO" id="GO:0006644">
    <property type="term" value="P:phospholipid metabolic process"/>
    <property type="evidence" value="ECO:0007669"/>
    <property type="project" value="EnsemblFungi"/>
</dbReference>
<dbReference type="AlphaFoldDB" id="G8JQG4"/>
<evidence type="ECO:0000256" key="3">
    <source>
        <dbReference type="ARBA" id="ARBA00020820"/>
    </source>
</evidence>
<keyword evidence="11" id="KW-1185">Reference proteome</keyword>
<evidence type="ECO:0000256" key="5">
    <source>
        <dbReference type="ARBA" id="ARBA00022824"/>
    </source>
</evidence>
<comment type="similarity">
    <text evidence="2 8">Belongs to the EMC4 family.</text>
</comment>
<keyword evidence="4 9" id="KW-0812">Transmembrane</keyword>
<dbReference type="GO" id="GO:0032977">
    <property type="term" value="F:membrane insertase activity"/>
    <property type="evidence" value="ECO:0007669"/>
    <property type="project" value="EnsemblFungi"/>
</dbReference>
<evidence type="ECO:0000256" key="4">
    <source>
        <dbReference type="ARBA" id="ARBA00022692"/>
    </source>
</evidence>